<evidence type="ECO:0000313" key="4">
    <source>
        <dbReference type="Proteomes" id="UP000070063"/>
    </source>
</evidence>
<keyword evidence="1" id="KW-0472">Membrane</keyword>
<sequence length="342" mass="39607">MNLIKGGKMYILLLVVFILLGIAYLLFKANSRLNIYCTSIIIVLMYILVSYYLNRLFDFNLMVLSSYLLLSILMIIAFILYLFWDSKKLLKNEGSRLTNFLSLSLAMWIVILIALFPVSFIVNNDVSKYIFVTYLFTTLIFTYFFGLILSCWLLAIFYSTLNSNKSIDIFLVLGSGLINNKVTPLLASRIDAGLEIYQKQNNKQHLFLVSGGQGDDELRPESVAMKEYLVDKGIVEDEIICEQQSKTTYENLYFSKEMIENLPLNKPNILICTNDFHILRAMFLAKKLHFKNFYSVGGKTKSYFFTNAFIREVVAIIKMDWWFHLVIMLASIAWYILTMVNI</sequence>
<reference evidence="3 4" key="1">
    <citation type="submission" date="2016-01" db="EMBL/GenBank/DDBJ databases">
        <authorList>
            <person name="Mitreva M."/>
            <person name="Pepin K.H."/>
            <person name="Mihindukulasuriya K.A."/>
            <person name="Fulton R."/>
            <person name="Fronick C."/>
            <person name="O'Laughlin M."/>
            <person name="Miner T."/>
            <person name="Herter B."/>
            <person name="Rosa B.A."/>
            <person name="Cordes M."/>
            <person name="Tomlinson C."/>
            <person name="Wollam A."/>
            <person name="Palsikar V.B."/>
            <person name="Mardis E.R."/>
            <person name="Wilson R.K."/>
        </authorList>
    </citation>
    <scope>NUCLEOTIDE SEQUENCE [LARGE SCALE GENOMIC DNA]</scope>
    <source>
        <strain evidence="3 4">MJR7738</strain>
    </source>
</reference>
<evidence type="ECO:0000259" key="2">
    <source>
        <dbReference type="Pfam" id="PF02698"/>
    </source>
</evidence>
<dbReference type="InterPro" id="IPR003848">
    <property type="entry name" value="DUF218"/>
</dbReference>
<feature type="transmembrane region" description="Helical" evidence="1">
    <location>
        <begin position="33"/>
        <end position="53"/>
    </location>
</feature>
<dbReference type="EMBL" id="LRQI01000058">
    <property type="protein sequence ID" value="KXA38060.1"/>
    <property type="molecule type" value="Genomic_DNA"/>
</dbReference>
<keyword evidence="1" id="KW-1133">Transmembrane helix</keyword>
<feature type="transmembrane region" description="Helical" evidence="1">
    <location>
        <begin position="6"/>
        <end position="26"/>
    </location>
</feature>
<accession>A0ABD4EFR6</accession>
<comment type="caution">
    <text evidence="3">The sequence shown here is derived from an EMBL/GenBank/DDBJ whole genome shotgun (WGS) entry which is preliminary data.</text>
</comment>
<dbReference type="InterPro" id="IPR014729">
    <property type="entry name" value="Rossmann-like_a/b/a_fold"/>
</dbReference>
<keyword evidence="1" id="KW-0812">Transmembrane</keyword>
<proteinExistence type="predicted"/>
<feature type="transmembrane region" description="Helical" evidence="1">
    <location>
        <begin position="321"/>
        <end position="340"/>
    </location>
</feature>
<feature type="transmembrane region" description="Helical" evidence="1">
    <location>
        <begin position="134"/>
        <end position="158"/>
    </location>
</feature>
<feature type="transmembrane region" description="Helical" evidence="1">
    <location>
        <begin position="59"/>
        <end position="84"/>
    </location>
</feature>
<evidence type="ECO:0000256" key="1">
    <source>
        <dbReference type="SAM" id="Phobius"/>
    </source>
</evidence>
<feature type="transmembrane region" description="Helical" evidence="1">
    <location>
        <begin position="105"/>
        <end position="122"/>
    </location>
</feature>
<protein>
    <recommendedName>
        <fullName evidence="2">DUF218 domain-containing protein</fullName>
    </recommendedName>
</protein>
<dbReference type="InterPro" id="IPR051599">
    <property type="entry name" value="Cell_Envelope_Assoc"/>
</dbReference>
<name>A0ABD4EFR6_STALU</name>
<dbReference type="Proteomes" id="UP000070063">
    <property type="component" value="Unassembled WGS sequence"/>
</dbReference>
<dbReference type="PANTHER" id="PTHR30336:SF4">
    <property type="entry name" value="ENVELOPE BIOGENESIS FACTOR ELYC"/>
    <property type="match status" value="1"/>
</dbReference>
<feature type="domain" description="DUF218" evidence="2">
    <location>
        <begin position="168"/>
        <end position="313"/>
    </location>
</feature>
<dbReference type="CDD" id="cd06259">
    <property type="entry name" value="YdcF-like"/>
    <property type="match status" value="1"/>
</dbReference>
<dbReference type="PANTHER" id="PTHR30336">
    <property type="entry name" value="INNER MEMBRANE PROTEIN, PROBABLE PERMEASE"/>
    <property type="match status" value="1"/>
</dbReference>
<organism evidence="3 4">
    <name type="scientific">Staphylococcus lugdunensis</name>
    <dbReference type="NCBI Taxonomy" id="28035"/>
    <lineage>
        <taxon>Bacteria</taxon>
        <taxon>Bacillati</taxon>
        <taxon>Bacillota</taxon>
        <taxon>Bacilli</taxon>
        <taxon>Bacillales</taxon>
        <taxon>Staphylococcaceae</taxon>
        <taxon>Staphylococcus</taxon>
    </lineage>
</organism>
<dbReference type="Pfam" id="PF02698">
    <property type="entry name" value="DUF218"/>
    <property type="match status" value="1"/>
</dbReference>
<dbReference type="Gene3D" id="3.40.50.620">
    <property type="entry name" value="HUPs"/>
    <property type="match status" value="1"/>
</dbReference>
<gene>
    <name evidence="3" type="ORF">HMPREF3225_01363</name>
</gene>
<dbReference type="AlphaFoldDB" id="A0ABD4EFR6"/>
<evidence type="ECO:0000313" key="3">
    <source>
        <dbReference type="EMBL" id="KXA38060.1"/>
    </source>
</evidence>